<keyword evidence="2" id="KW-1185">Reference proteome</keyword>
<dbReference type="AlphaFoldDB" id="A0A8K0I7U9"/>
<organism evidence="1 2">
    <name type="scientific">Cocos nucifera</name>
    <name type="common">Coconut palm</name>
    <dbReference type="NCBI Taxonomy" id="13894"/>
    <lineage>
        <taxon>Eukaryota</taxon>
        <taxon>Viridiplantae</taxon>
        <taxon>Streptophyta</taxon>
        <taxon>Embryophyta</taxon>
        <taxon>Tracheophyta</taxon>
        <taxon>Spermatophyta</taxon>
        <taxon>Magnoliopsida</taxon>
        <taxon>Liliopsida</taxon>
        <taxon>Arecaceae</taxon>
        <taxon>Arecoideae</taxon>
        <taxon>Cocoseae</taxon>
        <taxon>Attaleinae</taxon>
        <taxon>Cocos</taxon>
    </lineage>
</organism>
<accession>A0A8K0I7U9</accession>
<protein>
    <submittedName>
        <fullName evidence="1">Uncharacterized protein</fullName>
    </submittedName>
</protein>
<reference evidence="1" key="2">
    <citation type="submission" date="2019-07" db="EMBL/GenBank/DDBJ databases">
        <authorList>
            <person name="Yang Y."/>
            <person name="Bocs S."/>
            <person name="Baudouin L."/>
        </authorList>
    </citation>
    <scope>NUCLEOTIDE SEQUENCE</scope>
    <source>
        <tissue evidence="1">Spear leaf of Hainan Tall coconut</tissue>
    </source>
</reference>
<gene>
    <name evidence="1" type="ORF">COCNU_04G013200</name>
</gene>
<proteinExistence type="predicted"/>
<name>A0A8K0I7U9_COCNU</name>
<sequence length="72" mass="8118">MSFQDPMAVLWVVAIPQAEIVDLLFWPSALRMSFPNPRLFLRGALMTRFKGCVSALWPNLSGCFLRGAHLQP</sequence>
<reference evidence="1" key="1">
    <citation type="journal article" date="2017" name="Gigascience">
        <title>The genome draft of coconut (Cocos nucifera).</title>
        <authorList>
            <person name="Xiao Y."/>
            <person name="Xu P."/>
            <person name="Fan H."/>
            <person name="Baudouin L."/>
            <person name="Xia W."/>
            <person name="Bocs S."/>
            <person name="Xu J."/>
            <person name="Li Q."/>
            <person name="Guo A."/>
            <person name="Zhou L."/>
            <person name="Li J."/>
            <person name="Wu Y."/>
            <person name="Ma Z."/>
            <person name="Armero A."/>
            <person name="Issali A.E."/>
            <person name="Liu N."/>
            <person name="Peng M."/>
            <person name="Yang Y."/>
        </authorList>
    </citation>
    <scope>NUCLEOTIDE SEQUENCE</scope>
    <source>
        <tissue evidence="1">Spear leaf of Hainan Tall coconut</tissue>
    </source>
</reference>
<evidence type="ECO:0000313" key="2">
    <source>
        <dbReference type="Proteomes" id="UP000797356"/>
    </source>
</evidence>
<dbReference type="Proteomes" id="UP000797356">
    <property type="component" value="Chromosome 4"/>
</dbReference>
<comment type="caution">
    <text evidence="1">The sequence shown here is derived from an EMBL/GenBank/DDBJ whole genome shotgun (WGS) entry which is preliminary data.</text>
</comment>
<evidence type="ECO:0000313" key="1">
    <source>
        <dbReference type="EMBL" id="KAG1339014.1"/>
    </source>
</evidence>
<dbReference type="EMBL" id="CM017875">
    <property type="protein sequence ID" value="KAG1339014.1"/>
    <property type="molecule type" value="Genomic_DNA"/>
</dbReference>